<dbReference type="AlphaFoldDB" id="A0AAW0AHX8"/>
<protein>
    <submittedName>
        <fullName evidence="2">Uncharacterized protein</fullName>
    </submittedName>
</protein>
<dbReference type="EMBL" id="JAWWNJ010000066">
    <property type="protein sequence ID" value="KAK7012291.1"/>
    <property type="molecule type" value="Genomic_DNA"/>
</dbReference>
<proteinExistence type="predicted"/>
<evidence type="ECO:0000256" key="1">
    <source>
        <dbReference type="SAM" id="MobiDB-lite"/>
    </source>
</evidence>
<sequence>MDFLRNRDVGAILGPFDGNVAATSKLGAEECFITTNTNYVPSTPSLQQPHALFLRPDMRYGTDDPTLWPQQWTSHFCHLPAIAKKGAWPELAAMWWDPTRDDFVVGSAVTRGLGRLSCKQFSKLLTVVNAVVARAREFMKQTSANLSPLFGQLIQSIVMRLEQLQSLPTTYPKMVFGVTSLQREVLELDALHRYTTIYKPRMDGYTSNIPSDVTIEQCIGAFTSDPSVAQQLWAARLPFWFIRPTFVFDSENILAVVPLRNAAFDVSPVRGDGAPPIVYSANSTVEKIQAIHRAAIQTPWYRDPFETGFKSSALPSSAPCQRATTIETRFNETGMRSSRMDTEKKRFKPYPCKSNAPTGKGTSKIERDKFEVSTAEGMPARIASWTEALRRVDRTIEPLTIEAADRRYVLPEPALLVNPSPDRQRIFLTHWKAVADGFFYLLGNPAHTQLLSGQEWRDVLVGLMTERGAGGSRTNKRSAGLEGRLHPALEASNVTTLEGFPIPLEKCRQFSLKETREIVWEVAETSFRFEFCALDRRASKKDRLEEVKDCFPGRVMLGVPLQMSQRGFAADLEEERHNYIKKVARLMLDWTARSQRPEIIGCLVGSERRLSSSEMAELESAVCNYYTQAFWEYFGRAAVVPMRLDHTISEV</sequence>
<name>A0AAW0AHX8_9AGAR</name>
<gene>
    <name evidence="2" type="ORF">R3P38DRAFT_3020729</name>
</gene>
<reference evidence="2 3" key="1">
    <citation type="journal article" date="2024" name="J Genomics">
        <title>Draft genome sequencing and assembly of Favolaschia claudopus CIRM-BRFM 2984 isolated from oak limbs.</title>
        <authorList>
            <person name="Navarro D."/>
            <person name="Drula E."/>
            <person name="Chaduli D."/>
            <person name="Cazenave R."/>
            <person name="Ahrendt S."/>
            <person name="Wang J."/>
            <person name="Lipzen A."/>
            <person name="Daum C."/>
            <person name="Barry K."/>
            <person name="Grigoriev I.V."/>
            <person name="Favel A."/>
            <person name="Rosso M.N."/>
            <person name="Martin F."/>
        </authorList>
    </citation>
    <scope>NUCLEOTIDE SEQUENCE [LARGE SCALE GENOMIC DNA]</scope>
    <source>
        <strain evidence="2 3">CIRM-BRFM 2984</strain>
    </source>
</reference>
<evidence type="ECO:0000313" key="3">
    <source>
        <dbReference type="Proteomes" id="UP001362999"/>
    </source>
</evidence>
<keyword evidence="3" id="KW-1185">Reference proteome</keyword>
<accession>A0AAW0AHX8</accession>
<dbReference type="Proteomes" id="UP001362999">
    <property type="component" value="Unassembled WGS sequence"/>
</dbReference>
<comment type="caution">
    <text evidence="2">The sequence shown here is derived from an EMBL/GenBank/DDBJ whole genome shotgun (WGS) entry which is preliminary data.</text>
</comment>
<evidence type="ECO:0000313" key="2">
    <source>
        <dbReference type="EMBL" id="KAK7012291.1"/>
    </source>
</evidence>
<feature type="region of interest" description="Disordered" evidence="1">
    <location>
        <begin position="334"/>
        <end position="363"/>
    </location>
</feature>
<organism evidence="2 3">
    <name type="scientific">Favolaschia claudopus</name>
    <dbReference type="NCBI Taxonomy" id="2862362"/>
    <lineage>
        <taxon>Eukaryota</taxon>
        <taxon>Fungi</taxon>
        <taxon>Dikarya</taxon>
        <taxon>Basidiomycota</taxon>
        <taxon>Agaricomycotina</taxon>
        <taxon>Agaricomycetes</taxon>
        <taxon>Agaricomycetidae</taxon>
        <taxon>Agaricales</taxon>
        <taxon>Marasmiineae</taxon>
        <taxon>Mycenaceae</taxon>
        <taxon>Favolaschia</taxon>
    </lineage>
</organism>